<dbReference type="PANTHER" id="PTHR46844:SF1">
    <property type="entry name" value="SLR5058 PROTEIN"/>
    <property type="match status" value="1"/>
</dbReference>
<dbReference type="InterPro" id="IPR007111">
    <property type="entry name" value="NACHT_NTPase"/>
</dbReference>
<comment type="caution">
    <text evidence="2">The sequence shown here is derived from an EMBL/GenBank/DDBJ whole genome shotgun (WGS) entry which is preliminary data.</text>
</comment>
<organism evidence="2 3">
    <name type="scientific">Micromonospora rubida</name>
    <dbReference type="NCBI Taxonomy" id="2697657"/>
    <lineage>
        <taxon>Bacteria</taxon>
        <taxon>Bacillati</taxon>
        <taxon>Actinomycetota</taxon>
        <taxon>Actinomycetes</taxon>
        <taxon>Micromonosporales</taxon>
        <taxon>Micromonosporaceae</taxon>
        <taxon>Micromonospora</taxon>
    </lineage>
</organism>
<gene>
    <name evidence="2" type="ORF">ACH4OY_31440</name>
</gene>
<accession>A0ABW7STW7</accession>
<dbReference type="EMBL" id="JBIRPU010000048">
    <property type="protein sequence ID" value="MFI0797158.1"/>
    <property type="molecule type" value="Genomic_DNA"/>
</dbReference>
<protein>
    <submittedName>
        <fullName evidence="2">NACHT domain-containing protein</fullName>
    </submittedName>
</protein>
<dbReference type="Gene3D" id="3.40.50.300">
    <property type="entry name" value="P-loop containing nucleotide triphosphate hydrolases"/>
    <property type="match status" value="1"/>
</dbReference>
<evidence type="ECO:0000313" key="2">
    <source>
        <dbReference type="EMBL" id="MFI0797158.1"/>
    </source>
</evidence>
<evidence type="ECO:0000313" key="3">
    <source>
        <dbReference type="Proteomes" id="UP001611075"/>
    </source>
</evidence>
<dbReference type="SUPFAM" id="SSF52540">
    <property type="entry name" value="P-loop containing nucleoside triphosphate hydrolases"/>
    <property type="match status" value="1"/>
</dbReference>
<sequence length="601" mass="66637">MTGGLEVGIIRAVARPLLADRNALEMLKELDDLRGGLLANYIGSAQFEQIALTLTLAIYNGSADVDLLKVREELRLSLLRFLGDDYGQMFELTEVAYNILLSAAHSIQSTYRIPPNGIASPLLLATTAKLTAASARNCELLAKSKDLAVYEDFCATLRAQAKAAYGTMRLPHAGLNRAVPYSKIFVQPDVIKYRRAQDSMESRRPTRTSVSKLIATRLRFVLLGDPGAGKSTSANKLAFDIATNKISELSGRVPFLVQLRDHTENLKSSPGATVIDFIKASCNRPHHVFPAAEQIEYALLSGRAVVILDGVDELGDSSLRAQLAKLVEGFATRYPLTQIMVTSREVGYFDAPLNEDAFPVFQVAPFNDRQILSYSNKWFQAGAGAYQLSATEMSSAFIRESGDTVPDLRTNPLLLSLLCGMYASTQYLPRNRPEVYEKCAEMLFERWDRSRGVHVPLRFAADVRPAVQQLAWLLLNDDKSRVALPRSEIVTFLTDYLKGKRYEDEDEAYQAANDFIDFCPGRAWALSEVGSNLAEPLYGFTHRTFLNILPRAGSSATAPTRTPSGKRWEIEYWTALGGRLAIFLCRFSTELSRIRPTSCTS</sequence>
<dbReference type="PANTHER" id="PTHR46844">
    <property type="entry name" value="SLR5058 PROTEIN"/>
    <property type="match status" value="1"/>
</dbReference>
<dbReference type="Proteomes" id="UP001611075">
    <property type="component" value="Unassembled WGS sequence"/>
</dbReference>
<dbReference type="PROSITE" id="PS50837">
    <property type="entry name" value="NACHT"/>
    <property type="match status" value="1"/>
</dbReference>
<dbReference type="Pfam" id="PF05729">
    <property type="entry name" value="NACHT"/>
    <property type="match status" value="1"/>
</dbReference>
<reference evidence="2 3" key="1">
    <citation type="submission" date="2024-10" db="EMBL/GenBank/DDBJ databases">
        <title>The Natural Products Discovery Center: Release of the First 8490 Sequenced Strains for Exploring Actinobacteria Biosynthetic Diversity.</title>
        <authorList>
            <person name="Kalkreuter E."/>
            <person name="Kautsar S.A."/>
            <person name="Yang D."/>
            <person name="Bader C.D."/>
            <person name="Teijaro C.N."/>
            <person name="Fluegel L."/>
            <person name="Davis C.M."/>
            <person name="Simpson J.R."/>
            <person name="Lauterbach L."/>
            <person name="Steele A.D."/>
            <person name="Gui C."/>
            <person name="Meng S."/>
            <person name="Li G."/>
            <person name="Viehrig K."/>
            <person name="Ye F."/>
            <person name="Su P."/>
            <person name="Kiefer A.F."/>
            <person name="Nichols A."/>
            <person name="Cepeda A.J."/>
            <person name="Yan W."/>
            <person name="Fan B."/>
            <person name="Jiang Y."/>
            <person name="Adhikari A."/>
            <person name="Zheng C.-J."/>
            <person name="Schuster L."/>
            <person name="Cowan T.M."/>
            <person name="Smanski M.J."/>
            <person name="Chevrette M.G."/>
            <person name="De Carvalho L.P.S."/>
            <person name="Shen B."/>
        </authorList>
    </citation>
    <scope>NUCLEOTIDE SEQUENCE [LARGE SCALE GENOMIC DNA]</scope>
    <source>
        <strain evidence="2 3">NPDC021253</strain>
    </source>
</reference>
<keyword evidence="3" id="KW-1185">Reference proteome</keyword>
<feature type="domain" description="NACHT" evidence="1">
    <location>
        <begin position="218"/>
        <end position="419"/>
    </location>
</feature>
<dbReference type="InterPro" id="IPR027417">
    <property type="entry name" value="P-loop_NTPase"/>
</dbReference>
<evidence type="ECO:0000259" key="1">
    <source>
        <dbReference type="PROSITE" id="PS50837"/>
    </source>
</evidence>
<proteinExistence type="predicted"/>
<name>A0ABW7STW7_9ACTN</name>
<dbReference type="RefSeq" id="WP_396685920.1">
    <property type="nucleotide sequence ID" value="NZ_JBIRPU010000048.1"/>
</dbReference>